<evidence type="ECO:0000259" key="4">
    <source>
        <dbReference type="Pfam" id="PF19327"/>
    </source>
</evidence>
<dbReference type="PANTHER" id="PTHR38420">
    <property type="entry name" value="AP-4-A PHOSPHORYLASE II"/>
    <property type="match status" value="1"/>
</dbReference>
<accession>A0AAD5VVN6</accession>
<keyword evidence="7" id="KW-1185">Reference proteome</keyword>
<gene>
    <name evidence="6" type="ORF">NP233_g6952</name>
</gene>
<feature type="region of interest" description="Disordered" evidence="1">
    <location>
        <begin position="696"/>
        <end position="728"/>
    </location>
</feature>
<dbReference type="GO" id="GO:0003877">
    <property type="term" value="F:ATP:ADP adenylyltransferase activity"/>
    <property type="evidence" value="ECO:0007669"/>
    <property type="project" value="InterPro"/>
</dbReference>
<comment type="caution">
    <text evidence="6">The sequence shown here is derived from an EMBL/GenBank/DDBJ whole genome shotgun (WGS) entry which is preliminary data.</text>
</comment>
<feature type="domain" description="Ap4A phosphorylase 1/2 N-terminal" evidence="4">
    <location>
        <begin position="160"/>
        <end position="355"/>
    </location>
</feature>
<reference evidence="6" key="1">
    <citation type="submission" date="2022-07" db="EMBL/GenBank/DDBJ databases">
        <title>Genome Sequence of Leucocoprinus birnbaumii.</title>
        <authorList>
            <person name="Buettner E."/>
        </authorList>
    </citation>
    <scope>NUCLEOTIDE SEQUENCE</scope>
    <source>
        <strain evidence="6">VT141</strain>
    </source>
</reference>
<dbReference type="GO" id="GO:0009117">
    <property type="term" value="P:nucleotide metabolic process"/>
    <property type="evidence" value="ECO:0007669"/>
    <property type="project" value="InterPro"/>
</dbReference>
<dbReference type="InterPro" id="IPR036265">
    <property type="entry name" value="HIT-like_sf"/>
</dbReference>
<name>A0AAD5VVN6_9AGAR</name>
<organism evidence="6 7">
    <name type="scientific">Leucocoprinus birnbaumii</name>
    <dbReference type="NCBI Taxonomy" id="56174"/>
    <lineage>
        <taxon>Eukaryota</taxon>
        <taxon>Fungi</taxon>
        <taxon>Dikarya</taxon>
        <taxon>Basidiomycota</taxon>
        <taxon>Agaricomycotina</taxon>
        <taxon>Agaricomycetes</taxon>
        <taxon>Agaricomycetidae</taxon>
        <taxon>Agaricales</taxon>
        <taxon>Agaricineae</taxon>
        <taxon>Agaricaceae</taxon>
        <taxon>Leucocoprinus</taxon>
    </lineage>
</organism>
<feature type="region of interest" description="Disordered" evidence="1">
    <location>
        <begin position="211"/>
        <end position="245"/>
    </location>
</feature>
<dbReference type="Pfam" id="PF09830">
    <property type="entry name" value="ATP_transf"/>
    <property type="match status" value="1"/>
</dbReference>
<feature type="compositionally biased region" description="Polar residues" evidence="1">
    <location>
        <begin position="212"/>
        <end position="238"/>
    </location>
</feature>
<dbReference type="InterPro" id="IPR009163">
    <property type="entry name" value="Ap4A_phos1/2"/>
</dbReference>
<evidence type="ECO:0000256" key="2">
    <source>
        <dbReference type="SAM" id="Phobius"/>
    </source>
</evidence>
<protein>
    <recommendedName>
        <fullName evidence="8">ATP adenylyltransferase</fullName>
    </recommendedName>
</protein>
<dbReference type="PANTHER" id="PTHR38420:SF1">
    <property type="entry name" value="PUTATIVE (AFU_ORTHOLOGUE AFUA_5G14690)-RELATED"/>
    <property type="match status" value="1"/>
</dbReference>
<evidence type="ECO:0000259" key="3">
    <source>
        <dbReference type="Pfam" id="PF09830"/>
    </source>
</evidence>
<feature type="transmembrane region" description="Helical" evidence="2">
    <location>
        <begin position="98"/>
        <end position="116"/>
    </location>
</feature>
<feature type="transmembrane region" description="Helical" evidence="2">
    <location>
        <begin position="67"/>
        <end position="86"/>
    </location>
</feature>
<dbReference type="Proteomes" id="UP001213000">
    <property type="component" value="Unassembled WGS sequence"/>
</dbReference>
<feature type="transmembrane region" description="Helical" evidence="2">
    <location>
        <begin position="12"/>
        <end position="30"/>
    </location>
</feature>
<dbReference type="InterPro" id="IPR043171">
    <property type="entry name" value="Ap4A_phos1/2-like"/>
</dbReference>
<proteinExistence type="predicted"/>
<sequence>MGNLIWHEYARFVAITASVYGMWAGYWGIFYRKFFWDFVGGTLRDPGGLQPGPAAAPFVTIIVKAPVLQIFAVLMAFFMLALEWPLPLMRKLPIYRNLVVRIVLLFFQAFINILYYQRPTTIHATVQQLNSFVFLCKYAVLFSSCRLDVYSPRINKTLAMTADEIIAKIPDQYRKAKDSGDLFFFPSTIVRHREEDADVEFQITLCPALENKPQQNISPPSGNSEASLVTPDANAQTKATDKKSIDPFAPPYNENLYVGEIKDEESEEEYVVLLNKFSVVPNHFLLVSKEYKSQSSPLLPPDLVQTYKLLIAARKAGRKNFAFYNCGNMSGASQPHKHVQFIPIEATEAGPPIERLARSIHLETPSKPFTISRVPYANHVVRLPQDLQYEDSENLERVLAGAFLSLLDLVISTIRHAPDYPVGNPSYNVILTLEHMHLIPRRYENFVLPGSGDVISVNSLGYAGMLLVKTDEELENVKAHGITKILRAVGLESVHEARGNGFPRARSSLQHLGVAPAYHKLNTTCTATISLLIRYKPSIRYSQHASSSMTPPPWTPVSLQSSRTRHARAQNSSEVANLQGKPAKTPIIAGSVCGGVLLLAWIIGFSLYFRKRYVRKKLKRAAAAIGRPPPELKSRPETEKVVIPPDPAVLLGQRAPGYAFSGTNGAQVIVHPPQPLVVLPDRTASKPMAGGVGVGRHIDDSGVGQSGLGSGASGERAEERAEEHRTAELPDISVLKKSQDADKDHEADTISGVRADNVKDNHMELKHACLLSAFLLPVRPP</sequence>
<dbReference type="InterPro" id="IPR045759">
    <property type="entry name" value="Ap4A_phos1/2_N"/>
</dbReference>
<feature type="compositionally biased region" description="Basic and acidic residues" evidence="1">
    <location>
        <begin position="715"/>
        <end position="728"/>
    </location>
</feature>
<dbReference type="EMBL" id="JANIEX010000481">
    <property type="protein sequence ID" value="KAJ3566520.1"/>
    <property type="molecule type" value="Genomic_DNA"/>
</dbReference>
<dbReference type="Gene3D" id="3.30.428.70">
    <property type="match status" value="1"/>
</dbReference>
<keyword evidence="2" id="KW-1133">Transmembrane helix</keyword>
<dbReference type="InterPro" id="IPR056144">
    <property type="entry name" value="DUF7727"/>
</dbReference>
<feature type="domain" description="DUF7727" evidence="5">
    <location>
        <begin position="1"/>
        <end position="118"/>
    </location>
</feature>
<evidence type="ECO:0008006" key="8">
    <source>
        <dbReference type="Google" id="ProtNLM"/>
    </source>
</evidence>
<dbReference type="Pfam" id="PF19327">
    <property type="entry name" value="Ap4A_phos_N"/>
    <property type="match status" value="1"/>
</dbReference>
<feature type="domain" description="ATP adenylyltransferase C-terminal" evidence="3">
    <location>
        <begin position="373"/>
        <end position="491"/>
    </location>
</feature>
<dbReference type="CDD" id="cd12087">
    <property type="entry name" value="TM_EGFR-like"/>
    <property type="match status" value="1"/>
</dbReference>
<feature type="transmembrane region" description="Helical" evidence="2">
    <location>
        <begin position="587"/>
        <end position="609"/>
    </location>
</feature>
<dbReference type="Pfam" id="PF24853">
    <property type="entry name" value="DUF7727"/>
    <property type="match status" value="1"/>
</dbReference>
<dbReference type="SUPFAM" id="SSF54197">
    <property type="entry name" value="HIT-like"/>
    <property type="match status" value="1"/>
</dbReference>
<dbReference type="GO" id="GO:0005524">
    <property type="term" value="F:ATP binding"/>
    <property type="evidence" value="ECO:0007669"/>
    <property type="project" value="InterPro"/>
</dbReference>
<evidence type="ECO:0000259" key="5">
    <source>
        <dbReference type="Pfam" id="PF24853"/>
    </source>
</evidence>
<keyword evidence="2" id="KW-0472">Membrane</keyword>
<evidence type="ECO:0000313" key="7">
    <source>
        <dbReference type="Proteomes" id="UP001213000"/>
    </source>
</evidence>
<evidence type="ECO:0000313" key="6">
    <source>
        <dbReference type="EMBL" id="KAJ3566520.1"/>
    </source>
</evidence>
<dbReference type="InterPro" id="IPR019200">
    <property type="entry name" value="ATP_adenylylTrfase_C"/>
</dbReference>
<evidence type="ECO:0000256" key="1">
    <source>
        <dbReference type="SAM" id="MobiDB-lite"/>
    </source>
</evidence>
<keyword evidence="2" id="KW-0812">Transmembrane</keyword>
<dbReference type="AlphaFoldDB" id="A0AAD5VVN6"/>